<evidence type="ECO:0000313" key="3">
    <source>
        <dbReference type="Proteomes" id="UP000544090"/>
    </source>
</evidence>
<evidence type="ECO:0000256" key="1">
    <source>
        <dbReference type="SAM" id="Phobius"/>
    </source>
</evidence>
<dbReference type="AlphaFoldDB" id="A0A7X6HD95"/>
<dbReference type="Proteomes" id="UP000544090">
    <property type="component" value="Unassembled WGS sequence"/>
</dbReference>
<keyword evidence="1" id="KW-0812">Transmembrane</keyword>
<protein>
    <submittedName>
        <fullName evidence="2">DUF2273 domain-containing protein</fullName>
    </submittedName>
</protein>
<keyword evidence="1" id="KW-1133">Transmembrane helix</keyword>
<gene>
    <name evidence="2" type="ORF">HGG74_10765</name>
</gene>
<reference evidence="2 3" key="1">
    <citation type="submission" date="2020-04" db="EMBL/GenBank/DDBJ databases">
        <title>Arthrobacter sp. nov.</title>
        <authorList>
            <person name="Liu S."/>
        </authorList>
    </citation>
    <scope>NUCLEOTIDE SEQUENCE [LARGE SCALE GENOMIC DNA]</scope>
    <source>
        <strain evidence="2 3">E918</strain>
    </source>
</reference>
<name>A0A7X6HD95_9MICC</name>
<comment type="caution">
    <text evidence="2">The sequence shown here is derived from an EMBL/GenBank/DDBJ whole genome shotgun (WGS) entry which is preliminary data.</text>
</comment>
<feature type="transmembrane region" description="Helical" evidence="1">
    <location>
        <begin position="23"/>
        <end position="43"/>
    </location>
</feature>
<dbReference type="EMBL" id="JAAZSQ010000009">
    <property type="protein sequence ID" value="NKX55016.1"/>
    <property type="molecule type" value="Genomic_DNA"/>
</dbReference>
<proteinExistence type="predicted"/>
<evidence type="ECO:0000313" key="2">
    <source>
        <dbReference type="EMBL" id="NKX55016.1"/>
    </source>
</evidence>
<keyword evidence="3" id="KW-1185">Reference proteome</keyword>
<keyword evidence="1" id="KW-0472">Membrane</keyword>
<accession>A0A7X6HD95</accession>
<organism evidence="2 3">
    <name type="scientific">Arthrobacter mobilis</name>
    <dbReference type="NCBI Taxonomy" id="2724944"/>
    <lineage>
        <taxon>Bacteria</taxon>
        <taxon>Bacillati</taxon>
        <taxon>Actinomycetota</taxon>
        <taxon>Actinomycetes</taxon>
        <taxon>Micrococcales</taxon>
        <taxon>Micrococcaceae</taxon>
        <taxon>Arthrobacter</taxon>
    </lineage>
</organism>
<sequence>MNYTVAGMAVGAVLAWATLTYRFWGFLLMVLFLAAGALCGRAAEGKLDLRGIRDALTGRRSSS</sequence>
<dbReference type="RefSeq" id="WP_168486361.1">
    <property type="nucleotide sequence ID" value="NZ_JAAZSQ010000009.1"/>
</dbReference>